<organism evidence="2 3">
    <name type="scientific">Streptomyces litchfieldiae</name>
    <dbReference type="NCBI Taxonomy" id="3075543"/>
    <lineage>
        <taxon>Bacteria</taxon>
        <taxon>Bacillati</taxon>
        <taxon>Actinomycetota</taxon>
        <taxon>Actinomycetes</taxon>
        <taxon>Kitasatosporales</taxon>
        <taxon>Streptomycetaceae</taxon>
        <taxon>Streptomyces</taxon>
    </lineage>
</organism>
<reference evidence="3" key="1">
    <citation type="submission" date="2023-07" db="EMBL/GenBank/DDBJ databases">
        <title>30 novel species of actinomycetes from the DSMZ collection.</title>
        <authorList>
            <person name="Nouioui I."/>
        </authorList>
    </citation>
    <scope>NUCLEOTIDE SEQUENCE [LARGE SCALE GENOMIC DNA]</scope>
    <source>
        <strain evidence="3">DSM 44938</strain>
    </source>
</reference>
<feature type="compositionally biased region" description="Basic and acidic residues" evidence="1">
    <location>
        <begin position="1"/>
        <end position="27"/>
    </location>
</feature>
<dbReference type="InterPro" id="IPR028037">
    <property type="entry name" value="Antitoxin_Rv0909/MT0933"/>
</dbReference>
<feature type="compositionally biased region" description="Basic and acidic residues" evidence="1">
    <location>
        <begin position="36"/>
        <end position="49"/>
    </location>
</feature>
<dbReference type="Pfam" id="PF14013">
    <property type="entry name" value="MT0933_antitox"/>
    <property type="match status" value="1"/>
</dbReference>
<proteinExistence type="predicted"/>
<dbReference type="Proteomes" id="UP001183246">
    <property type="component" value="Unassembled WGS sequence"/>
</dbReference>
<evidence type="ECO:0000313" key="3">
    <source>
        <dbReference type="Proteomes" id="UP001183246"/>
    </source>
</evidence>
<protein>
    <submittedName>
        <fullName evidence="2">Antitoxin</fullName>
    </submittedName>
</protein>
<name>A0ABU2N093_9ACTN</name>
<dbReference type="EMBL" id="JAVREL010000030">
    <property type="protein sequence ID" value="MDT0347315.1"/>
    <property type="molecule type" value="Genomic_DNA"/>
</dbReference>
<feature type="compositionally biased region" description="Basic and acidic residues" evidence="1">
    <location>
        <begin position="57"/>
        <end position="78"/>
    </location>
</feature>
<accession>A0ABU2N093</accession>
<gene>
    <name evidence="2" type="ORF">RM590_32780</name>
</gene>
<evidence type="ECO:0000313" key="2">
    <source>
        <dbReference type="EMBL" id="MDT0347315.1"/>
    </source>
</evidence>
<feature type="region of interest" description="Disordered" evidence="1">
    <location>
        <begin position="1"/>
        <end position="78"/>
    </location>
</feature>
<dbReference type="RefSeq" id="WP_311708440.1">
    <property type="nucleotide sequence ID" value="NZ_JAVREL010000030.1"/>
</dbReference>
<evidence type="ECO:0000256" key="1">
    <source>
        <dbReference type="SAM" id="MobiDB-lite"/>
    </source>
</evidence>
<keyword evidence="3" id="KW-1185">Reference proteome</keyword>
<sequence>MGFMDRLKDKLTQNRDKVETGMDKAAKAADSMTKGKYRDRIESGTDKAKGALGRFTGGDRRDDGPSGTDEGGRGPDRG</sequence>
<comment type="caution">
    <text evidence="2">The sequence shown here is derived from an EMBL/GenBank/DDBJ whole genome shotgun (WGS) entry which is preliminary data.</text>
</comment>